<dbReference type="InterPro" id="IPR029025">
    <property type="entry name" value="T3SS_substrate_exporter_C"/>
</dbReference>
<evidence type="ECO:0000313" key="2">
    <source>
        <dbReference type="Proteomes" id="UP000308489"/>
    </source>
</evidence>
<dbReference type="AlphaFoldDB" id="A0A4V6KC39"/>
<dbReference type="PANTHER" id="PTHR30531:SF12">
    <property type="entry name" value="FLAGELLAR BIOSYNTHETIC PROTEIN FLHB"/>
    <property type="match status" value="1"/>
</dbReference>
<dbReference type="RefSeq" id="WP_138209401.1">
    <property type="nucleotide sequence ID" value="NZ_CBCRUQ010000001.1"/>
</dbReference>
<accession>A0A4V6KC39</accession>
<dbReference type="SUPFAM" id="SSF160544">
    <property type="entry name" value="EscU C-terminal domain-like"/>
    <property type="match status" value="1"/>
</dbReference>
<evidence type="ECO:0000313" key="1">
    <source>
        <dbReference type="EMBL" id="VTQ84907.1"/>
    </source>
</evidence>
<dbReference type="GO" id="GO:0009306">
    <property type="term" value="P:protein secretion"/>
    <property type="evidence" value="ECO:0007669"/>
    <property type="project" value="InterPro"/>
</dbReference>
<protein>
    <submittedName>
        <fullName evidence="1">Type III secretion exporter</fullName>
    </submittedName>
</protein>
<organism evidence="1 2">
    <name type="scientific">Hathewaya histolytica</name>
    <name type="common">Clostridium histolyticum</name>
    <dbReference type="NCBI Taxonomy" id="1498"/>
    <lineage>
        <taxon>Bacteria</taxon>
        <taxon>Bacillati</taxon>
        <taxon>Bacillota</taxon>
        <taxon>Clostridia</taxon>
        <taxon>Eubacteriales</taxon>
        <taxon>Clostridiaceae</taxon>
        <taxon>Hathewaya</taxon>
    </lineage>
</organism>
<dbReference type="OrthoDB" id="9810419at2"/>
<dbReference type="InterPro" id="IPR006135">
    <property type="entry name" value="T3SS_substrate_exporter"/>
</dbReference>
<name>A0A4V6KC39_HATHI</name>
<dbReference type="GO" id="GO:0005886">
    <property type="term" value="C:plasma membrane"/>
    <property type="evidence" value="ECO:0007669"/>
    <property type="project" value="TreeGrafter"/>
</dbReference>
<dbReference type="Pfam" id="PF01312">
    <property type="entry name" value="Bac_export_2"/>
    <property type="match status" value="1"/>
</dbReference>
<dbReference type="Gene3D" id="3.40.1690.10">
    <property type="entry name" value="secretion proteins EscU"/>
    <property type="match status" value="1"/>
</dbReference>
<dbReference type="KEGG" id="hhw:NCTC503_00635"/>
<keyword evidence="2" id="KW-1185">Reference proteome</keyword>
<reference evidence="1 2" key="1">
    <citation type="submission" date="2019-05" db="EMBL/GenBank/DDBJ databases">
        <authorList>
            <consortium name="Pathogen Informatics"/>
        </authorList>
    </citation>
    <scope>NUCLEOTIDE SEQUENCE [LARGE SCALE GENOMIC DNA]</scope>
    <source>
        <strain evidence="1 2">NCTC503</strain>
    </source>
</reference>
<dbReference type="PANTHER" id="PTHR30531">
    <property type="entry name" value="FLAGELLAR BIOSYNTHETIC PROTEIN FLHB"/>
    <property type="match status" value="1"/>
</dbReference>
<dbReference type="Proteomes" id="UP000308489">
    <property type="component" value="Chromosome 1"/>
</dbReference>
<proteinExistence type="predicted"/>
<sequence>MKERKKAAALKYDNIYEPPIVTASGTGYIAEKILEKAMEGNVPIIENKELTELLTKVEVGDSIPEEVYEAVATILAYIMSIDSTLE</sequence>
<gene>
    <name evidence="1" type="primary">flhB_1</name>
    <name evidence="1" type="ORF">NCTC503_00635</name>
</gene>
<dbReference type="EMBL" id="LR590481">
    <property type="protein sequence ID" value="VTQ84907.1"/>
    <property type="molecule type" value="Genomic_DNA"/>
</dbReference>